<dbReference type="EMBL" id="CP143790">
    <property type="protein sequence ID" value="WVN90505.1"/>
    <property type="molecule type" value="Genomic_DNA"/>
</dbReference>
<proteinExistence type="predicted"/>
<evidence type="ECO:0000313" key="1">
    <source>
        <dbReference type="EMBL" id="WVN90505.1"/>
    </source>
</evidence>
<dbReference type="Proteomes" id="UP000094043">
    <property type="component" value="Chromosome 7"/>
</dbReference>
<protein>
    <submittedName>
        <fullName evidence="1">Uncharacterized protein</fullName>
    </submittedName>
</protein>
<dbReference type="GeneID" id="91089950"/>
<dbReference type="AlphaFoldDB" id="A0AAJ8M2V1"/>
<gene>
    <name evidence="1" type="ORF">L203_105741</name>
</gene>
<reference evidence="1" key="3">
    <citation type="submission" date="2024-01" db="EMBL/GenBank/DDBJ databases">
        <authorList>
            <person name="Coelho M.A."/>
            <person name="David-Palma M."/>
            <person name="Shea T."/>
            <person name="Sun S."/>
            <person name="Cuomo C.A."/>
            <person name="Heitman J."/>
        </authorList>
    </citation>
    <scope>NUCLEOTIDE SEQUENCE</scope>
    <source>
        <strain evidence="1">CBS 7841</strain>
    </source>
</reference>
<accession>A0AAJ8M2V1</accession>
<name>A0AAJ8M2V1_9TREE</name>
<dbReference type="KEGG" id="cdep:91089950"/>
<reference evidence="1" key="2">
    <citation type="journal article" date="2022" name="Elife">
        <title>Obligate sexual reproduction of a homothallic fungus closely related to the Cryptococcus pathogenic species complex.</title>
        <authorList>
            <person name="Passer A.R."/>
            <person name="Clancey S.A."/>
            <person name="Shea T."/>
            <person name="David-Palma M."/>
            <person name="Averette A.F."/>
            <person name="Boekhout T."/>
            <person name="Porcel B.M."/>
            <person name="Nowrousian M."/>
            <person name="Cuomo C.A."/>
            <person name="Sun S."/>
            <person name="Heitman J."/>
            <person name="Coelho M.A."/>
        </authorList>
    </citation>
    <scope>NUCLEOTIDE SEQUENCE</scope>
    <source>
        <strain evidence="1">CBS 7841</strain>
    </source>
</reference>
<sequence>MAPPNSISQDNLSTPWIRPFDFIIHFSMSTQLQTFPLQVGSSFASTRSNPPHPLQTTTHSKLAVGKSSIFRLSLLVWPTI</sequence>
<keyword evidence="2" id="KW-1185">Reference proteome</keyword>
<organism evidence="1 2">
    <name type="scientific">Cryptococcus depauperatus CBS 7841</name>
    <dbReference type="NCBI Taxonomy" id="1295531"/>
    <lineage>
        <taxon>Eukaryota</taxon>
        <taxon>Fungi</taxon>
        <taxon>Dikarya</taxon>
        <taxon>Basidiomycota</taxon>
        <taxon>Agaricomycotina</taxon>
        <taxon>Tremellomycetes</taxon>
        <taxon>Tremellales</taxon>
        <taxon>Cryptococcaceae</taxon>
        <taxon>Cryptococcus</taxon>
    </lineage>
</organism>
<reference evidence="1" key="1">
    <citation type="submission" date="2016-06" db="EMBL/GenBank/DDBJ databases">
        <authorList>
            <person name="Cuomo C."/>
            <person name="Litvintseva A."/>
            <person name="Heitman J."/>
            <person name="Chen Y."/>
            <person name="Sun S."/>
            <person name="Springer D."/>
            <person name="Dromer F."/>
            <person name="Young S."/>
            <person name="Zeng Q."/>
            <person name="Chapman S."/>
            <person name="Gujja S."/>
            <person name="Saif S."/>
            <person name="Birren B."/>
        </authorList>
    </citation>
    <scope>NUCLEOTIDE SEQUENCE</scope>
    <source>
        <strain evidence="1">CBS 7841</strain>
    </source>
</reference>
<dbReference type="RefSeq" id="XP_066071205.1">
    <property type="nucleotide sequence ID" value="XM_066215108.1"/>
</dbReference>
<evidence type="ECO:0000313" key="2">
    <source>
        <dbReference type="Proteomes" id="UP000094043"/>
    </source>
</evidence>